<sequence>MKRTVTVLLLVAASAAFAAPQRAQWTEIGHGAGGSLAYETTTLKHQGSRVLVWVRLTYIPDQHDATGTYDGQLYHVSIDCANDMIGFRGVSNTLRGVTVSSSDLQTDGDQIEPDSVFYYVEQAVCK</sequence>
<comment type="caution">
    <text evidence="3">The sequence shown here is derived from an EMBL/GenBank/DDBJ whole genome shotgun (WGS) entry which is preliminary data.</text>
</comment>
<organism evidence="3 4">
    <name type="scientific">Burkholderia pseudomallei</name>
    <name type="common">Pseudomonas pseudomallei</name>
    <dbReference type="NCBI Taxonomy" id="28450"/>
    <lineage>
        <taxon>Bacteria</taxon>
        <taxon>Pseudomonadati</taxon>
        <taxon>Pseudomonadota</taxon>
        <taxon>Betaproteobacteria</taxon>
        <taxon>Burkholderiales</taxon>
        <taxon>Burkholderiaceae</taxon>
        <taxon>Burkholderia</taxon>
        <taxon>pseudomallei group</taxon>
    </lineage>
</organism>
<dbReference type="EMBL" id="JQIM01000010">
    <property type="protein sequence ID" value="KGX05794.1"/>
    <property type="molecule type" value="Genomic_DNA"/>
</dbReference>
<gene>
    <name evidence="3" type="ORF">Y036_3324</name>
</gene>
<reference evidence="3 4" key="1">
    <citation type="submission" date="2014-08" db="EMBL/GenBank/DDBJ databases">
        <authorList>
            <person name="Bunnell A."/>
            <person name="Chain P.S."/>
            <person name="Chertkov O."/>
            <person name="Currie B.J."/>
            <person name="Daligault H.E."/>
            <person name="Davenport K.W."/>
            <person name="Davis C."/>
            <person name="Gleasner C.D."/>
            <person name="Johnson S.L."/>
            <person name="Kaestli M."/>
            <person name="Koren S."/>
            <person name="Kunde Y.A."/>
            <person name="Mayo M."/>
            <person name="McMurry K.K."/>
            <person name="Price E.P."/>
            <person name="Reitenga K.G."/>
            <person name="Robison R."/>
            <person name="Rosovitz M.J."/>
            <person name="Sarovich D.S."/>
            <person name="Teshima H."/>
        </authorList>
    </citation>
    <scope>NUCLEOTIDE SEQUENCE [LARGE SCALE GENOMIC DNA]</scope>
    <source>
        <strain evidence="3 4">MSHR44</strain>
    </source>
</reference>
<keyword evidence="1" id="KW-0732">Signal</keyword>
<proteinExistence type="predicted"/>
<dbReference type="InterPro" id="IPR031939">
    <property type="entry name" value="Adhesin_E-like"/>
</dbReference>
<protein>
    <recommendedName>
        <fullName evidence="2">Surface-adhesin protein E-like domain-containing protein</fullName>
    </recommendedName>
</protein>
<evidence type="ECO:0000256" key="1">
    <source>
        <dbReference type="SAM" id="SignalP"/>
    </source>
</evidence>
<evidence type="ECO:0000313" key="3">
    <source>
        <dbReference type="EMBL" id="KGX05794.1"/>
    </source>
</evidence>
<dbReference type="AlphaFoldDB" id="A0AA40MCV9"/>
<dbReference type="Pfam" id="PF16747">
    <property type="entry name" value="Adhesin_E"/>
    <property type="match status" value="1"/>
</dbReference>
<evidence type="ECO:0000313" key="4">
    <source>
        <dbReference type="Proteomes" id="UP000030475"/>
    </source>
</evidence>
<feature type="chain" id="PRO_5041407114" description="Surface-adhesin protein E-like domain-containing protein" evidence="1">
    <location>
        <begin position="19"/>
        <end position="126"/>
    </location>
</feature>
<dbReference type="Proteomes" id="UP000030475">
    <property type="component" value="Unassembled WGS sequence"/>
</dbReference>
<dbReference type="RefSeq" id="WP_020850431.1">
    <property type="nucleotide sequence ID" value="NZ_CP009209.1"/>
</dbReference>
<feature type="signal peptide" evidence="1">
    <location>
        <begin position="1"/>
        <end position="18"/>
    </location>
</feature>
<evidence type="ECO:0000259" key="2">
    <source>
        <dbReference type="Pfam" id="PF16747"/>
    </source>
</evidence>
<name>A0AA40MCV9_BURPE</name>
<accession>A0AA40MCV9</accession>
<feature type="domain" description="Surface-adhesin protein E-like" evidence="2">
    <location>
        <begin position="25"/>
        <end position="126"/>
    </location>
</feature>